<evidence type="ECO:0000256" key="5">
    <source>
        <dbReference type="ARBA" id="ARBA00023157"/>
    </source>
</evidence>
<evidence type="ECO:0000256" key="7">
    <source>
        <dbReference type="RuleBase" id="RU361193"/>
    </source>
</evidence>
<name>A0A445HDR7_GLYSO</name>
<dbReference type="GO" id="GO:0005509">
    <property type="term" value="F:calcium ion binding"/>
    <property type="evidence" value="ECO:0007669"/>
    <property type="project" value="InterPro"/>
</dbReference>
<organism evidence="8 9">
    <name type="scientific">Glycine soja</name>
    <name type="common">Wild soybean</name>
    <dbReference type="NCBI Taxonomy" id="3848"/>
    <lineage>
        <taxon>Eukaryota</taxon>
        <taxon>Viridiplantae</taxon>
        <taxon>Streptophyta</taxon>
        <taxon>Embryophyta</taxon>
        <taxon>Tracheophyta</taxon>
        <taxon>Spermatophyta</taxon>
        <taxon>Magnoliopsida</taxon>
        <taxon>eudicotyledons</taxon>
        <taxon>Gunneridae</taxon>
        <taxon>Pentapetalae</taxon>
        <taxon>rosids</taxon>
        <taxon>fabids</taxon>
        <taxon>Fabales</taxon>
        <taxon>Fabaceae</taxon>
        <taxon>Papilionoideae</taxon>
        <taxon>50 kb inversion clade</taxon>
        <taxon>NPAAA clade</taxon>
        <taxon>indigoferoid/millettioid clade</taxon>
        <taxon>Phaseoleae</taxon>
        <taxon>Glycine</taxon>
        <taxon>Glycine subgen. Soja</taxon>
    </lineage>
</organism>
<keyword evidence="5" id="KW-1015">Disulfide bond</keyword>
<proteinExistence type="inferred from homology"/>
<dbReference type="Proteomes" id="UP000289340">
    <property type="component" value="Chromosome 13"/>
</dbReference>
<reference evidence="8 9" key="1">
    <citation type="submission" date="2018-09" db="EMBL/GenBank/DDBJ databases">
        <title>A high-quality reference genome of wild soybean provides a powerful tool to mine soybean genomes.</title>
        <authorList>
            <person name="Xie M."/>
            <person name="Chung C.Y.L."/>
            <person name="Li M.-W."/>
            <person name="Wong F.-L."/>
            <person name="Chan T.-F."/>
            <person name="Lam H.-M."/>
        </authorList>
    </citation>
    <scope>NUCLEOTIDE SEQUENCE [LARGE SCALE GENOMIC DNA]</scope>
    <source>
        <strain evidence="9">cv. W05</strain>
        <tissue evidence="8">Hypocotyl of etiolated seedlings</tissue>
    </source>
</reference>
<protein>
    <recommendedName>
        <fullName evidence="7">alpha-1,2-Mannosidase</fullName>
        <ecNumber evidence="7">3.2.1.-</ecNumber>
    </recommendedName>
</protein>
<evidence type="ECO:0000256" key="3">
    <source>
        <dbReference type="ARBA" id="ARBA00007658"/>
    </source>
</evidence>
<dbReference type="GO" id="GO:0005975">
    <property type="term" value="P:carbohydrate metabolic process"/>
    <property type="evidence" value="ECO:0007669"/>
    <property type="project" value="InterPro"/>
</dbReference>
<evidence type="ECO:0000313" key="9">
    <source>
        <dbReference type="Proteomes" id="UP000289340"/>
    </source>
</evidence>
<sequence length="417" mass="47923">MKESTESIQDDEVNKFTKDISVEDDPINIKRRDIVKDVMLHAWTSYEKYAWGKDELKPQSRNGVDSFGGMGATLVDSLDTLFIMGLDVQFKRATEVLGGLLNAYDLCGEKVFLEKAKDLADKKTVFLWILVQSNLNLLLSLNGQMTPSTRKRLKRSSRVFMKLFQRMLLPININPLTGTKSSGAATFGAMDDSFYEYLLKAWIHGNKTEVVTFYSLVFPTWSDKLHIWQIPLQYFSDMKMDELACFVPGMLALGSSNYGLGEAEKFMALAEEERAITLAMDRLSVGTSWNIQRPETIESLFYLWCFTGNKTYREWGWNIFQAFENKSRIETGYVGLKDVNTGAKDNMMQSYFLSETLKYLYLLFSPPSVISLNEWVFNTEAHILRIMTRSAHEESGEQEEVFPRHLHGRKEGRIDYK</sequence>
<keyword evidence="7 8" id="KW-0326">Glycosidase</keyword>
<evidence type="ECO:0000313" key="8">
    <source>
        <dbReference type="EMBL" id="RZB71760.1"/>
    </source>
</evidence>
<dbReference type="SUPFAM" id="SSF48225">
    <property type="entry name" value="Seven-hairpin glycosidases"/>
    <property type="match status" value="1"/>
</dbReference>
<dbReference type="PRINTS" id="PR00747">
    <property type="entry name" value="GLYHDRLASE47"/>
</dbReference>
<dbReference type="EMBL" id="QZWG01000013">
    <property type="protein sequence ID" value="RZB71760.1"/>
    <property type="molecule type" value="Genomic_DNA"/>
</dbReference>
<evidence type="ECO:0000256" key="2">
    <source>
        <dbReference type="ARBA" id="ARBA00004922"/>
    </source>
</evidence>
<keyword evidence="6" id="KW-0479">Metal-binding</keyword>
<keyword evidence="6" id="KW-0106">Calcium</keyword>
<dbReference type="AlphaFoldDB" id="A0A445HDR7"/>
<evidence type="ECO:0000256" key="6">
    <source>
        <dbReference type="PIRSR" id="PIRSR601382-2"/>
    </source>
</evidence>
<evidence type="ECO:0000256" key="1">
    <source>
        <dbReference type="ARBA" id="ARBA00001913"/>
    </source>
</evidence>
<comment type="caution">
    <text evidence="8">The sequence shown here is derived from an EMBL/GenBank/DDBJ whole genome shotgun (WGS) entry which is preliminary data.</text>
</comment>
<comment type="pathway">
    <text evidence="2">Protein modification; protein glycosylation.</text>
</comment>
<dbReference type="InterPro" id="IPR050749">
    <property type="entry name" value="Glycosyl_Hydrolase_47"/>
</dbReference>
<dbReference type="PANTHER" id="PTHR11742:SF84">
    <property type="entry name" value="ALPHA-1,2-MANNOSIDASE"/>
    <property type="match status" value="1"/>
</dbReference>
<comment type="cofactor">
    <cofactor evidence="1 6">
        <name>Ca(2+)</name>
        <dbReference type="ChEBI" id="CHEBI:29108"/>
    </cofactor>
</comment>
<dbReference type="GO" id="GO:0004571">
    <property type="term" value="F:mannosyl-oligosaccharide 1,2-alpha-mannosidase activity"/>
    <property type="evidence" value="ECO:0007669"/>
    <property type="project" value="InterPro"/>
</dbReference>
<evidence type="ECO:0000256" key="4">
    <source>
        <dbReference type="ARBA" id="ARBA00022801"/>
    </source>
</evidence>
<keyword evidence="9" id="KW-1185">Reference proteome</keyword>
<dbReference type="Pfam" id="PF01532">
    <property type="entry name" value="Glyco_hydro_47"/>
    <property type="match status" value="3"/>
</dbReference>
<dbReference type="GO" id="GO:0005783">
    <property type="term" value="C:endoplasmic reticulum"/>
    <property type="evidence" value="ECO:0007669"/>
    <property type="project" value="TreeGrafter"/>
</dbReference>
<gene>
    <name evidence="8" type="ORF">D0Y65_036263</name>
</gene>
<dbReference type="InterPro" id="IPR001382">
    <property type="entry name" value="Glyco_hydro_47"/>
</dbReference>
<feature type="binding site" evidence="6">
    <location>
        <position position="379"/>
    </location>
    <ligand>
        <name>Ca(2+)</name>
        <dbReference type="ChEBI" id="CHEBI:29108"/>
    </ligand>
</feature>
<dbReference type="EMBL" id="QZWG01000013">
    <property type="protein sequence ID" value="RZB71761.1"/>
    <property type="molecule type" value="Genomic_DNA"/>
</dbReference>
<comment type="similarity">
    <text evidence="3 7">Belongs to the glycosyl hydrolase 47 family.</text>
</comment>
<dbReference type="EC" id="3.2.1.-" evidence="7"/>
<dbReference type="Gene3D" id="1.50.10.10">
    <property type="match status" value="2"/>
</dbReference>
<dbReference type="InterPro" id="IPR036026">
    <property type="entry name" value="Seven-hairpin_glycosidases"/>
</dbReference>
<dbReference type="GO" id="GO:0000139">
    <property type="term" value="C:Golgi membrane"/>
    <property type="evidence" value="ECO:0007669"/>
    <property type="project" value="TreeGrafter"/>
</dbReference>
<dbReference type="InterPro" id="IPR012341">
    <property type="entry name" value="6hp_glycosidase-like_sf"/>
</dbReference>
<accession>A0A445HDR7</accession>
<dbReference type="PANTHER" id="PTHR11742">
    <property type="entry name" value="MANNOSYL-OLIGOSACCHARIDE ALPHA-1,2-MANNOSIDASE-RELATED"/>
    <property type="match status" value="1"/>
</dbReference>
<keyword evidence="4 7" id="KW-0378">Hydrolase</keyword>